<gene>
    <name evidence="2" type="ORF">GCM10009777_01670</name>
</gene>
<dbReference type="Proteomes" id="UP001500326">
    <property type="component" value="Unassembled WGS sequence"/>
</dbReference>
<protein>
    <recommendedName>
        <fullName evidence="1">Luciferase-like domain-containing protein</fullName>
    </recommendedName>
</protein>
<dbReference type="Pfam" id="PF00296">
    <property type="entry name" value="Bac_luciferase"/>
    <property type="match status" value="1"/>
</dbReference>
<dbReference type="Gene3D" id="3.20.20.30">
    <property type="entry name" value="Luciferase-like domain"/>
    <property type="match status" value="2"/>
</dbReference>
<organism evidence="2 3">
    <name type="scientific">Microbacterium pumilum</name>
    <dbReference type="NCBI Taxonomy" id="344165"/>
    <lineage>
        <taxon>Bacteria</taxon>
        <taxon>Bacillati</taxon>
        <taxon>Actinomycetota</taxon>
        <taxon>Actinomycetes</taxon>
        <taxon>Micrococcales</taxon>
        <taxon>Microbacteriaceae</taxon>
        <taxon>Microbacterium</taxon>
    </lineage>
</organism>
<reference evidence="3" key="1">
    <citation type="journal article" date="2019" name="Int. J. Syst. Evol. Microbiol.">
        <title>The Global Catalogue of Microorganisms (GCM) 10K type strain sequencing project: providing services to taxonomists for standard genome sequencing and annotation.</title>
        <authorList>
            <consortium name="The Broad Institute Genomics Platform"/>
            <consortium name="The Broad Institute Genome Sequencing Center for Infectious Disease"/>
            <person name="Wu L."/>
            <person name="Ma J."/>
        </authorList>
    </citation>
    <scope>NUCLEOTIDE SEQUENCE [LARGE SCALE GENOMIC DNA]</scope>
    <source>
        <strain evidence="3">JCM 14902</strain>
    </source>
</reference>
<evidence type="ECO:0000313" key="3">
    <source>
        <dbReference type="Proteomes" id="UP001500326"/>
    </source>
</evidence>
<name>A0ABP5D4A9_9MICO</name>
<keyword evidence="3" id="KW-1185">Reference proteome</keyword>
<evidence type="ECO:0000313" key="2">
    <source>
        <dbReference type="EMBL" id="GAA1973227.1"/>
    </source>
</evidence>
<dbReference type="EMBL" id="BAAAOH010000001">
    <property type="protein sequence ID" value="GAA1973227.1"/>
    <property type="molecule type" value="Genomic_DNA"/>
</dbReference>
<comment type="caution">
    <text evidence="2">The sequence shown here is derived from an EMBL/GenBank/DDBJ whole genome shotgun (WGS) entry which is preliminary data.</text>
</comment>
<evidence type="ECO:0000259" key="1">
    <source>
        <dbReference type="Pfam" id="PF00296"/>
    </source>
</evidence>
<sequence length="254" mass="26804">MVSIGIGAAIGSEIAARLAPEIEAAGFHALWVNDIPGADALAVLEAAAKTTTHLTLATGVLPVDRRPANRIAEQVNGSALPQERLVLGIGSGAASIGALRLVADAAAELRKTVPAKVVVGALGPKMRRLAVESADGALFSWLTPEVAAQQSAEARMTAFGGHLALYVRTALEPDARQRMDVEMGRYAAIPSYAANFARHRMAVDDTVLDADIHPLAERLDEYRNAVDEVVLRAITPADGVDDYLRFVEAARALL</sequence>
<dbReference type="InterPro" id="IPR036661">
    <property type="entry name" value="Luciferase-like_sf"/>
</dbReference>
<dbReference type="SUPFAM" id="SSF51679">
    <property type="entry name" value="Bacterial luciferase-like"/>
    <property type="match status" value="1"/>
</dbReference>
<proteinExistence type="predicted"/>
<feature type="domain" description="Luciferase-like" evidence="1">
    <location>
        <begin position="15"/>
        <end position="95"/>
    </location>
</feature>
<dbReference type="InterPro" id="IPR011251">
    <property type="entry name" value="Luciferase-like_dom"/>
</dbReference>
<accession>A0ABP5D4A9</accession>